<feature type="transmembrane region" description="Helical" evidence="2">
    <location>
        <begin position="96"/>
        <end position="114"/>
    </location>
</feature>
<dbReference type="RefSeq" id="WP_150097252.1">
    <property type="nucleotide sequence ID" value="NZ_VWPL01000011.1"/>
</dbReference>
<name>A0A5M6I2A4_9HYPH</name>
<keyword evidence="2" id="KW-1133">Transmembrane helix</keyword>
<keyword evidence="2" id="KW-0812">Transmembrane</keyword>
<keyword evidence="5" id="KW-1185">Reference proteome</keyword>
<dbReference type="PANTHER" id="PTHR43318:SF1">
    <property type="entry name" value="POLYSACCHARIDE BIOSYNTHESIS PROTEIN EPSC-RELATED"/>
    <property type="match status" value="1"/>
</dbReference>
<dbReference type="InterPro" id="IPR003869">
    <property type="entry name" value="Polysac_CapD-like"/>
</dbReference>
<dbReference type="Pfam" id="PF02719">
    <property type="entry name" value="Polysacc_synt_2"/>
    <property type="match status" value="1"/>
</dbReference>
<dbReference type="AlphaFoldDB" id="A0A5M6I2A4"/>
<proteinExistence type="inferred from homology"/>
<evidence type="ECO:0000256" key="2">
    <source>
        <dbReference type="SAM" id="Phobius"/>
    </source>
</evidence>
<organism evidence="4 5">
    <name type="scientific">Blastochloris sulfoviridis</name>
    <dbReference type="NCBI Taxonomy" id="50712"/>
    <lineage>
        <taxon>Bacteria</taxon>
        <taxon>Pseudomonadati</taxon>
        <taxon>Pseudomonadota</taxon>
        <taxon>Alphaproteobacteria</taxon>
        <taxon>Hyphomicrobiales</taxon>
        <taxon>Blastochloridaceae</taxon>
        <taxon>Blastochloris</taxon>
    </lineage>
</organism>
<dbReference type="OrthoDB" id="9803111at2"/>
<evidence type="ECO:0000256" key="1">
    <source>
        <dbReference type="ARBA" id="ARBA00007430"/>
    </source>
</evidence>
<evidence type="ECO:0000259" key="3">
    <source>
        <dbReference type="Pfam" id="PF02719"/>
    </source>
</evidence>
<dbReference type="PANTHER" id="PTHR43318">
    <property type="entry name" value="UDP-N-ACETYLGLUCOSAMINE 4,6-DEHYDRATASE"/>
    <property type="match status" value="1"/>
</dbReference>
<keyword evidence="2" id="KW-0472">Membrane</keyword>
<dbReference type="Proteomes" id="UP000323886">
    <property type="component" value="Unassembled WGS sequence"/>
</dbReference>
<accession>A0A5M6I2A4</accession>
<evidence type="ECO:0000313" key="5">
    <source>
        <dbReference type="Proteomes" id="UP000323886"/>
    </source>
</evidence>
<dbReference type="SUPFAM" id="SSF51735">
    <property type="entry name" value="NAD(P)-binding Rossmann-fold domains"/>
    <property type="match status" value="1"/>
</dbReference>
<dbReference type="EMBL" id="VWPL01000011">
    <property type="protein sequence ID" value="KAA5601955.1"/>
    <property type="molecule type" value="Genomic_DNA"/>
</dbReference>
<protein>
    <submittedName>
        <fullName evidence="4">Polysaccharide biosynthesis protein</fullName>
    </submittedName>
</protein>
<feature type="transmembrane region" description="Helical" evidence="2">
    <location>
        <begin position="61"/>
        <end position="81"/>
    </location>
</feature>
<sequence length="626" mass="67611">MTCLAVLASFYVRFDAAGLEARWPVLAVFLPLFALYASLVYSFFSLYRAKWRFASLPDLSSIFRAVTVLALSLLVLDYILASSTFYNEFFFGKVTIALYWVIQMFLLGGPRIAYRYYRYARTRHGASVENATRALVLGRAHDAEVVVRAFESGALKKLMPIAILSPNASDHDQSLRAVPVLGGFDLLEATVAEYEARGLRIGRLIVTPSALAPESAPDTLLARARKLGLPISRMQTLDEGGAVRLAPIEVEDLLLRPTVAIDYRRLEAAVGGRRVLVTGGGGSIGAEICERAVAHRASHLMVVENAEPALHAVLEKLAALDPETQVEGRIGDVRERSRMDRLMAEFKPDLVFHAAALKHVPYLEADWIEGVKTNILGSVNVAEAAVAAGARAMVMISTDKAIEPVSVLGATKRFAEMYCQALDAELASGPTRLIAVRFGNVLGSNGSVVPKFKAQIAAGGPVTVTHPDMVRYFMTIREACNLVVTAASHALAPHASPDQDRISVYVLNMGQPVKILDLAERMIRLSGLEPGRDIEVAFTGVRPGERLNEILFAREEPTADIGIPGVVAAQPVFPPLAEMRRLVAEVEAAVAAEDRARLFAAIRRAVTDFAQGPAAKPAAPAGAEAV</sequence>
<comment type="similarity">
    <text evidence="1">Belongs to the polysaccharide synthase family.</text>
</comment>
<dbReference type="Gene3D" id="3.40.50.720">
    <property type="entry name" value="NAD(P)-binding Rossmann-like Domain"/>
    <property type="match status" value="2"/>
</dbReference>
<gene>
    <name evidence="4" type="ORF">F1193_08340</name>
</gene>
<feature type="transmembrane region" description="Helical" evidence="2">
    <location>
        <begin position="26"/>
        <end position="49"/>
    </location>
</feature>
<dbReference type="InterPro" id="IPR036291">
    <property type="entry name" value="NAD(P)-bd_dom_sf"/>
</dbReference>
<dbReference type="CDD" id="cd05237">
    <property type="entry name" value="UDP_invert_4-6DH_SDR_e"/>
    <property type="match status" value="1"/>
</dbReference>
<dbReference type="InterPro" id="IPR051203">
    <property type="entry name" value="Polysaccharide_Synthase-Rel"/>
</dbReference>
<feature type="domain" description="Polysaccharide biosynthesis protein CapD-like" evidence="3">
    <location>
        <begin position="275"/>
        <end position="566"/>
    </location>
</feature>
<evidence type="ECO:0000313" key="4">
    <source>
        <dbReference type="EMBL" id="KAA5601955.1"/>
    </source>
</evidence>
<reference evidence="4 5" key="1">
    <citation type="submission" date="2019-09" db="EMBL/GenBank/DDBJ databases">
        <title>Draft Whole-Genome sequence of Blastochloris sulfoviridis DSM 729.</title>
        <authorList>
            <person name="Meyer T.E."/>
            <person name="Kyndt J.A."/>
        </authorList>
    </citation>
    <scope>NUCLEOTIDE SEQUENCE [LARGE SCALE GENOMIC DNA]</scope>
    <source>
        <strain evidence="4 5">DSM 729</strain>
    </source>
</reference>
<comment type="caution">
    <text evidence="4">The sequence shown here is derived from an EMBL/GenBank/DDBJ whole genome shotgun (WGS) entry which is preliminary data.</text>
</comment>